<dbReference type="Pfam" id="PF07869">
    <property type="entry name" value="DUF1656"/>
    <property type="match status" value="1"/>
</dbReference>
<comment type="caution">
    <text evidence="6">The sequence shown here is derived from an EMBL/GenBank/DDBJ whole genome shotgun (WGS) entry which is preliminary data.</text>
</comment>
<protein>
    <submittedName>
        <fullName evidence="6">DUF1656 domain-containing protein</fullName>
    </submittedName>
</protein>
<evidence type="ECO:0000313" key="6">
    <source>
        <dbReference type="EMBL" id="MDT0496724.1"/>
    </source>
</evidence>
<keyword evidence="2 5" id="KW-0812">Transmembrane</keyword>
<keyword evidence="1" id="KW-1003">Cell membrane</keyword>
<reference evidence="6 7" key="1">
    <citation type="submission" date="2023-09" db="EMBL/GenBank/DDBJ databases">
        <authorList>
            <person name="Rey-Velasco X."/>
        </authorList>
    </citation>
    <scope>NUCLEOTIDE SEQUENCE [LARGE SCALE GENOMIC DNA]</scope>
    <source>
        <strain evidence="6 7">W345</strain>
    </source>
</reference>
<evidence type="ECO:0000313" key="7">
    <source>
        <dbReference type="Proteomes" id="UP001254608"/>
    </source>
</evidence>
<name>A0ABU2WGG3_9GAMM</name>
<dbReference type="Proteomes" id="UP001254608">
    <property type="component" value="Unassembled WGS sequence"/>
</dbReference>
<proteinExistence type="predicted"/>
<evidence type="ECO:0000256" key="5">
    <source>
        <dbReference type="SAM" id="Phobius"/>
    </source>
</evidence>
<keyword evidence="3 5" id="KW-1133">Transmembrane helix</keyword>
<evidence type="ECO:0000256" key="3">
    <source>
        <dbReference type="ARBA" id="ARBA00022989"/>
    </source>
</evidence>
<keyword evidence="4 5" id="KW-0472">Membrane</keyword>
<evidence type="ECO:0000256" key="4">
    <source>
        <dbReference type="ARBA" id="ARBA00023136"/>
    </source>
</evidence>
<evidence type="ECO:0000256" key="1">
    <source>
        <dbReference type="ARBA" id="ARBA00022475"/>
    </source>
</evidence>
<organism evidence="6 7">
    <name type="scientific">Banduia mediterranea</name>
    <dbReference type="NCBI Taxonomy" id="3075609"/>
    <lineage>
        <taxon>Bacteria</taxon>
        <taxon>Pseudomonadati</taxon>
        <taxon>Pseudomonadota</taxon>
        <taxon>Gammaproteobacteria</taxon>
        <taxon>Nevskiales</taxon>
        <taxon>Algiphilaceae</taxon>
        <taxon>Banduia</taxon>
    </lineage>
</organism>
<dbReference type="InterPro" id="IPR012451">
    <property type="entry name" value="DUF1656"/>
</dbReference>
<dbReference type="EMBL" id="JAVRIC010000005">
    <property type="protein sequence ID" value="MDT0496724.1"/>
    <property type="molecule type" value="Genomic_DNA"/>
</dbReference>
<feature type="transmembrane region" description="Helical" evidence="5">
    <location>
        <begin position="7"/>
        <end position="27"/>
    </location>
</feature>
<keyword evidence="7" id="KW-1185">Reference proteome</keyword>
<feature type="transmembrane region" description="Helical" evidence="5">
    <location>
        <begin position="47"/>
        <end position="65"/>
    </location>
</feature>
<dbReference type="RefSeq" id="WP_311364117.1">
    <property type="nucleotide sequence ID" value="NZ_JAVRIC010000005.1"/>
</dbReference>
<accession>A0ABU2WGG3</accession>
<gene>
    <name evidence="6" type="ORF">RM530_05020</name>
</gene>
<sequence length="67" mass="7550">MPRELELFGIVFPTLIPLLLLAGGLSWLLDGALARSGFFRNVWHPSLFRISVTVLMFSVFGLLLFSR</sequence>
<evidence type="ECO:0000256" key="2">
    <source>
        <dbReference type="ARBA" id="ARBA00022692"/>
    </source>
</evidence>